<reference evidence="2" key="2">
    <citation type="submission" date="2021-04" db="EMBL/GenBank/DDBJ databases">
        <authorList>
            <person name="Gilroy R."/>
        </authorList>
    </citation>
    <scope>NUCLEOTIDE SEQUENCE</scope>
    <source>
        <strain evidence="2">1719</strain>
    </source>
</reference>
<gene>
    <name evidence="2" type="ORF">H9853_01665</name>
</gene>
<reference evidence="2" key="1">
    <citation type="journal article" date="2021" name="PeerJ">
        <title>Extensive microbial diversity within the chicken gut microbiome revealed by metagenomics and culture.</title>
        <authorList>
            <person name="Gilroy R."/>
            <person name="Ravi A."/>
            <person name="Getino M."/>
            <person name="Pursley I."/>
            <person name="Horton D.L."/>
            <person name="Alikhan N.F."/>
            <person name="Baker D."/>
            <person name="Gharbi K."/>
            <person name="Hall N."/>
            <person name="Watson M."/>
            <person name="Adriaenssens E.M."/>
            <person name="Foster-Nyarko E."/>
            <person name="Jarju S."/>
            <person name="Secka A."/>
            <person name="Antonio M."/>
            <person name="Oren A."/>
            <person name="Chaudhuri R.R."/>
            <person name="La Ragione R."/>
            <person name="Hildebrand F."/>
            <person name="Pallen M.J."/>
        </authorList>
    </citation>
    <scope>NUCLEOTIDE SEQUENCE</scope>
    <source>
        <strain evidence="2">1719</strain>
    </source>
</reference>
<protein>
    <submittedName>
        <fullName evidence="2">Uncharacterized protein</fullName>
    </submittedName>
</protein>
<keyword evidence="1" id="KW-0812">Transmembrane</keyword>
<proteinExistence type="predicted"/>
<name>A0A9D1W6Q5_9SPHI</name>
<comment type="caution">
    <text evidence="2">The sequence shown here is derived from an EMBL/GenBank/DDBJ whole genome shotgun (WGS) entry which is preliminary data.</text>
</comment>
<dbReference type="AlphaFoldDB" id="A0A9D1W6Q5"/>
<organism evidence="2 3">
    <name type="scientific">Candidatus Sphingobacterium stercoripullorum</name>
    <dbReference type="NCBI Taxonomy" id="2838759"/>
    <lineage>
        <taxon>Bacteria</taxon>
        <taxon>Pseudomonadati</taxon>
        <taxon>Bacteroidota</taxon>
        <taxon>Sphingobacteriia</taxon>
        <taxon>Sphingobacteriales</taxon>
        <taxon>Sphingobacteriaceae</taxon>
        <taxon>Sphingobacterium</taxon>
    </lineage>
</organism>
<dbReference type="EMBL" id="DXEZ01000046">
    <property type="protein sequence ID" value="HIX53706.1"/>
    <property type="molecule type" value="Genomic_DNA"/>
</dbReference>
<evidence type="ECO:0000313" key="3">
    <source>
        <dbReference type="Proteomes" id="UP000824156"/>
    </source>
</evidence>
<evidence type="ECO:0000313" key="2">
    <source>
        <dbReference type="EMBL" id="HIX53706.1"/>
    </source>
</evidence>
<accession>A0A9D1W6Q5</accession>
<sequence>MEQMTRTRGPRTIDNNANKSSHYVTLTLAIIIGVAGTFLRFLPDVVSSLYEQQFTFSLVANILLVIGAILGFKVVFAIMKDEHN</sequence>
<keyword evidence="1" id="KW-0472">Membrane</keyword>
<dbReference type="Proteomes" id="UP000824156">
    <property type="component" value="Unassembled WGS sequence"/>
</dbReference>
<feature type="transmembrane region" description="Helical" evidence="1">
    <location>
        <begin position="54"/>
        <end position="79"/>
    </location>
</feature>
<evidence type="ECO:0000256" key="1">
    <source>
        <dbReference type="SAM" id="Phobius"/>
    </source>
</evidence>
<keyword evidence="1" id="KW-1133">Transmembrane helix</keyword>
<feature type="transmembrane region" description="Helical" evidence="1">
    <location>
        <begin position="21"/>
        <end position="42"/>
    </location>
</feature>